<organism evidence="2 3">
    <name type="scientific">Ilyodon furcidens</name>
    <name type="common">goldbreast splitfin</name>
    <dbReference type="NCBI Taxonomy" id="33524"/>
    <lineage>
        <taxon>Eukaryota</taxon>
        <taxon>Metazoa</taxon>
        <taxon>Chordata</taxon>
        <taxon>Craniata</taxon>
        <taxon>Vertebrata</taxon>
        <taxon>Euteleostomi</taxon>
        <taxon>Actinopterygii</taxon>
        <taxon>Neopterygii</taxon>
        <taxon>Teleostei</taxon>
        <taxon>Neoteleostei</taxon>
        <taxon>Acanthomorphata</taxon>
        <taxon>Ovalentaria</taxon>
        <taxon>Atherinomorphae</taxon>
        <taxon>Cyprinodontiformes</taxon>
        <taxon>Goodeidae</taxon>
        <taxon>Ilyodon</taxon>
    </lineage>
</organism>
<protein>
    <submittedName>
        <fullName evidence="2">Uncharacterized protein</fullName>
    </submittedName>
</protein>
<gene>
    <name evidence="2" type="ORF">ILYODFUR_025768</name>
</gene>
<sequence>MCLFSDTDQDFKKYPSMFDQHIDYSFNSVSLSALKQVLPHHCQGVVLGWTEVQTRARVQHFKQSSVYSKYQKGNKNTADVNQSQKSKLTKFLQEHGELKAWTRATNEGERREEPAKGNETKPTNIQRENKGR</sequence>
<evidence type="ECO:0000256" key="1">
    <source>
        <dbReference type="SAM" id="MobiDB-lite"/>
    </source>
</evidence>
<feature type="compositionally biased region" description="Basic and acidic residues" evidence="1">
    <location>
        <begin position="99"/>
        <end position="119"/>
    </location>
</feature>
<evidence type="ECO:0000313" key="2">
    <source>
        <dbReference type="EMBL" id="MEQ2230093.1"/>
    </source>
</evidence>
<name>A0ABV0TEI3_9TELE</name>
<dbReference type="Proteomes" id="UP001482620">
    <property type="component" value="Unassembled WGS sequence"/>
</dbReference>
<feature type="region of interest" description="Disordered" evidence="1">
    <location>
        <begin position="99"/>
        <end position="132"/>
    </location>
</feature>
<dbReference type="EMBL" id="JAHRIQ010026354">
    <property type="protein sequence ID" value="MEQ2230093.1"/>
    <property type="molecule type" value="Genomic_DNA"/>
</dbReference>
<proteinExistence type="predicted"/>
<evidence type="ECO:0000313" key="3">
    <source>
        <dbReference type="Proteomes" id="UP001482620"/>
    </source>
</evidence>
<keyword evidence="3" id="KW-1185">Reference proteome</keyword>
<comment type="caution">
    <text evidence="2">The sequence shown here is derived from an EMBL/GenBank/DDBJ whole genome shotgun (WGS) entry which is preliminary data.</text>
</comment>
<accession>A0ABV0TEI3</accession>
<reference evidence="2 3" key="1">
    <citation type="submission" date="2021-06" db="EMBL/GenBank/DDBJ databases">
        <authorList>
            <person name="Palmer J.M."/>
        </authorList>
    </citation>
    <scope>NUCLEOTIDE SEQUENCE [LARGE SCALE GENOMIC DNA]</scope>
    <source>
        <strain evidence="3">if_2019</strain>
        <tissue evidence="2">Muscle</tissue>
    </source>
</reference>